<evidence type="ECO:0000256" key="1">
    <source>
        <dbReference type="ARBA" id="ARBA00004141"/>
    </source>
</evidence>
<feature type="transmembrane region" description="Helical" evidence="7">
    <location>
        <begin position="114"/>
        <end position="135"/>
    </location>
</feature>
<dbReference type="Gene3D" id="1.20.1250.20">
    <property type="entry name" value="MFS general substrate transporter like domains"/>
    <property type="match status" value="1"/>
</dbReference>
<reference evidence="9" key="1">
    <citation type="journal article" date="2019" name="Int. J. Syst. Evol. Microbiol.">
        <title>The Global Catalogue of Microorganisms (GCM) 10K type strain sequencing project: providing services to taxonomists for standard genome sequencing and annotation.</title>
        <authorList>
            <consortium name="The Broad Institute Genomics Platform"/>
            <consortium name="The Broad Institute Genome Sequencing Center for Infectious Disease"/>
            <person name="Wu L."/>
            <person name="Ma J."/>
        </authorList>
    </citation>
    <scope>NUCLEOTIDE SEQUENCE [LARGE SCALE GENOMIC DNA]</scope>
    <source>
        <strain evidence="9">CGMCC 1.16855</strain>
    </source>
</reference>
<keyword evidence="5 7" id="KW-1133">Transmembrane helix</keyword>
<dbReference type="InterPro" id="IPR004752">
    <property type="entry name" value="AmpG_permease/AT-1"/>
</dbReference>
<keyword evidence="6 7" id="KW-0472">Membrane</keyword>
<dbReference type="Pfam" id="PF07690">
    <property type="entry name" value="MFS_1"/>
    <property type="match status" value="1"/>
</dbReference>
<dbReference type="NCBIfam" id="TIGR00901">
    <property type="entry name" value="2A0125"/>
    <property type="match status" value="1"/>
</dbReference>
<sequence length="427" mass="45491">MASLMPDALRRSALFQDRRLLLMLALGFSAGLPLPLAAGQVLRQWFTESGMSLGALGLTALIGLAYANKFLWSPVFDAVRPPFLGRRRGWLVVLQLALMAAIAGIGLTDPSQGAQATVLLAVLVAFLSASQDIVIDAWRIEMLGEDEERQAYGLAAYVWGYRLALLASGAGTLLLVAHIGWSGAYFYAATLMLVGLAATLAGREAVAPPAMPLGWGERLRMTVVAPFRDFIRRRYWLAILAFIALFKLGEALASIPLTAFYRSEGFTREDLATVGTVFGLAATLLGAVAGSWLVGRIGVGRALILTGMTQMLSNLMYLALVGGGRDIPMLFAQVGIENFTDGLADAAFLTYLSLLVNRSFSATQYALLSSLAAVPLRSIGASAGQLAAALGWSWFFLLTTAAALPAMAIMLFLLRQLPPPADKDTAA</sequence>
<keyword evidence="9" id="KW-1185">Reference proteome</keyword>
<name>A0ABV7BS16_9PROT</name>
<evidence type="ECO:0000256" key="7">
    <source>
        <dbReference type="SAM" id="Phobius"/>
    </source>
</evidence>
<protein>
    <submittedName>
        <fullName evidence="8">AmpG family muropeptide MFS transporter</fullName>
    </submittedName>
</protein>
<feature type="transmembrane region" description="Helical" evidence="7">
    <location>
        <begin position="302"/>
        <end position="320"/>
    </location>
</feature>
<keyword evidence="3" id="KW-0813">Transport</keyword>
<dbReference type="InterPro" id="IPR036259">
    <property type="entry name" value="MFS_trans_sf"/>
</dbReference>
<dbReference type="InterPro" id="IPR011701">
    <property type="entry name" value="MFS"/>
</dbReference>
<dbReference type="SUPFAM" id="SSF103473">
    <property type="entry name" value="MFS general substrate transporter"/>
    <property type="match status" value="1"/>
</dbReference>
<dbReference type="EMBL" id="JBHRSB010000001">
    <property type="protein sequence ID" value="MFC2998930.1"/>
    <property type="molecule type" value="Genomic_DNA"/>
</dbReference>
<comment type="similarity">
    <text evidence="2">Belongs to the major facilitator superfamily.</text>
</comment>
<evidence type="ECO:0000313" key="9">
    <source>
        <dbReference type="Proteomes" id="UP001595420"/>
    </source>
</evidence>
<dbReference type="PANTHER" id="PTHR12778">
    <property type="entry name" value="SOLUTE CARRIER FAMILY 33 ACETYL-COA TRANSPORTER -RELATED"/>
    <property type="match status" value="1"/>
</dbReference>
<feature type="transmembrane region" description="Helical" evidence="7">
    <location>
        <begin position="392"/>
        <end position="414"/>
    </location>
</feature>
<evidence type="ECO:0000256" key="6">
    <source>
        <dbReference type="ARBA" id="ARBA00023136"/>
    </source>
</evidence>
<keyword evidence="4 7" id="KW-0812">Transmembrane</keyword>
<dbReference type="PANTHER" id="PTHR12778:SF10">
    <property type="entry name" value="MAJOR FACILITATOR SUPERFAMILY DOMAIN-CONTAINING PROTEIN 3"/>
    <property type="match status" value="1"/>
</dbReference>
<accession>A0ABV7BS16</accession>
<feature type="transmembrane region" description="Helical" evidence="7">
    <location>
        <begin position="89"/>
        <end position="108"/>
    </location>
</feature>
<dbReference type="Proteomes" id="UP001595420">
    <property type="component" value="Unassembled WGS sequence"/>
</dbReference>
<evidence type="ECO:0000256" key="4">
    <source>
        <dbReference type="ARBA" id="ARBA00022692"/>
    </source>
</evidence>
<evidence type="ECO:0000256" key="3">
    <source>
        <dbReference type="ARBA" id="ARBA00022448"/>
    </source>
</evidence>
<comment type="subcellular location">
    <subcellularLocation>
        <location evidence="1">Membrane</location>
        <topology evidence="1">Multi-pass membrane protein</topology>
    </subcellularLocation>
</comment>
<feature type="transmembrane region" description="Helical" evidence="7">
    <location>
        <begin position="271"/>
        <end position="295"/>
    </location>
</feature>
<feature type="transmembrane region" description="Helical" evidence="7">
    <location>
        <begin position="156"/>
        <end position="178"/>
    </location>
</feature>
<evidence type="ECO:0000256" key="2">
    <source>
        <dbReference type="ARBA" id="ARBA00008335"/>
    </source>
</evidence>
<feature type="transmembrane region" description="Helical" evidence="7">
    <location>
        <begin position="235"/>
        <end position="259"/>
    </location>
</feature>
<dbReference type="RefSeq" id="WP_246602245.1">
    <property type="nucleotide sequence ID" value="NZ_JAFNJS010000001.1"/>
</dbReference>
<comment type="caution">
    <text evidence="8">The sequence shown here is derived from an EMBL/GenBank/DDBJ whole genome shotgun (WGS) entry which is preliminary data.</text>
</comment>
<organism evidence="8 9">
    <name type="scientific">Falsiroseomonas tokyonensis</name>
    <dbReference type="NCBI Taxonomy" id="430521"/>
    <lineage>
        <taxon>Bacteria</taxon>
        <taxon>Pseudomonadati</taxon>
        <taxon>Pseudomonadota</taxon>
        <taxon>Alphaproteobacteria</taxon>
        <taxon>Acetobacterales</taxon>
        <taxon>Roseomonadaceae</taxon>
        <taxon>Falsiroseomonas</taxon>
    </lineage>
</organism>
<evidence type="ECO:0000313" key="8">
    <source>
        <dbReference type="EMBL" id="MFC2998930.1"/>
    </source>
</evidence>
<evidence type="ECO:0000256" key="5">
    <source>
        <dbReference type="ARBA" id="ARBA00022989"/>
    </source>
</evidence>
<proteinExistence type="inferred from homology"/>
<gene>
    <name evidence="8" type="ORF">ACFOD3_03435</name>
</gene>
<feature type="transmembrane region" description="Helical" evidence="7">
    <location>
        <begin position="184"/>
        <end position="202"/>
    </location>
</feature>
<feature type="transmembrane region" description="Helical" evidence="7">
    <location>
        <begin position="49"/>
        <end position="68"/>
    </location>
</feature>